<sequence>MARLAAYYQEDFHYPLSNPGHKQRKSSYIVYEEPKNNVFNGYSFNRERIRGLAASEPSLDLPQTLPEAMALQKRIYQHQGQVYQNYPYQYENVTNWPQSNHHFTRHEPEVYDNESIFSYNELPQHDNQHNQRFRSRSRKRFSYAEPNDMHSPELMYIPNNGHRHRTRESQDSLDLQYYNERQYQPDNYFIDPISQCQSTPVHFRPESRQAHWGKHHFIHANANPVFLSPPSPLDSGLSSQSIGSNPSLDVEHSSENLHIMRSGRHSACSCTRLPNYDNRQLNGRDFGETSPIAYSLSQSADVPQQRYSKKGTVSRRKHSSGDYDAVPLPESQVRYGKLGLIGEPTKNQQRTADVIDNNIKQRECQSKDRMRYVHSDDSDVSQQITTNIRRKKPSNNFTRPCVIVINGPEKNKRQPSSSPDNQEDLSDADDKSQGPESPMSVTVSNSDSAPSSLEQEEPPKENQKPTLRRRQSCAELEIRELEAMYARCNLGDRDLLDRAERRDLPTAHQQNRLPRSRSSDALCETLYFNNPYEPIRRAPPLRRSGLPDRIADDMALRKLHRHSSRRQHQSNVFDNPITYMLCSAHFTPPMCPPEKDILLMDNPDVELDDLCYRKNYFGKETKQDPEPPFGIPLRPPPTQKVCISDYLHSVPSSAPRPLCHPRGNPDVVRDDMAFRTLRKDEPEREFYDISQIYKHKKR</sequence>
<dbReference type="AlphaFoldDB" id="A0AAV6UH27"/>
<organism evidence="2 3">
    <name type="scientific">Oedothorax gibbosus</name>
    <dbReference type="NCBI Taxonomy" id="931172"/>
    <lineage>
        <taxon>Eukaryota</taxon>
        <taxon>Metazoa</taxon>
        <taxon>Ecdysozoa</taxon>
        <taxon>Arthropoda</taxon>
        <taxon>Chelicerata</taxon>
        <taxon>Arachnida</taxon>
        <taxon>Araneae</taxon>
        <taxon>Araneomorphae</taxon>
        <taxon>Entelegynae</taxon>
        <taxon>Araneoidea</taxon>
        <taxon>Linyphiidae</taxon>
        <taxon>Erigoninae</taxon>
        <taxon>Oedothorax</taxon>
    </lineage>
</organism>
<evidence type="ECO:0000313" key="2">
    <source>
        <dbReference type="EMBL" id="KAG8183682.1"/>
    </source>
</evidence>
<dbReference type="EMBL" id="JAFNEN010000410">
    <property type="protein sequence ID" value="KAG8183682.1"/>
    <property type="molecule type" value="Genomic_DNA"/>
</dbReference>
<keyword evidence="3" id="KW-1185">Reference proteome</keyword>
<protein>
    <submittedName>
        <fullName evidence="2">Uncharacterized protein</fullName>
    </submittedName>
</protein>
<feature type="region of interest" description="Disordered" evidence="1">
    <location>
        <begin position="231"/>
        <end position="250"/>
    </location>
</feature>
<feature type="compositionally biased region" description="Polar residues" evidence="1">
    <location>
        <begin position="439"/>
        <end position="453"/>
    </location>
</feature>
<feature type="compositionally biased region" description="Polar residues" evidence="1">
    <location>
        <begin position="296"/>
        <end position="306"/>
    </location>
</feature>
<reference evidence="2 3" key="1">
    <citation type="journal article" date="2022" name="Nat. Ecol. Evol.">
        <title>A masculinizing supergene underlies an exaggerated male reproductive morph in a spider.</title>
        <authorList>
            <person name="Hendrickx F."/>
            <person name="De Corte Z."/>
            <person name="Sonet G."/>
            <person name="Van Belleghem S.M."/>
            <person name="Kostlbacher S."/>
            <person name="Vangestel C."/>
        </authorList>
    </citation>
    <scope>NUCLEOTIDE SEQUENCE [LARGE SCALE GENOMIC DNA]</scope>
    <source>
        <strain evidence="2">W744_W776</strain>
    </source>
</reference>
<proteinExistence type="predicted"/>
<gene>
    <name evidence="2" type="ORF">JTE90_028046</name>
</gene>
<feature type="region of interest" description="Disordered" evidence="1">
    <location>
        <begin position="296"/>
        <end position="327"/>
    </location>
</feature>
<feature type="region of interest" description="Disordered" evidence="1">
    <location>
        <begin position="360"/>
        <end position="469"/>
    </location>
</feature>
<feature type="compositionally biased region" description="Basic and acidic residues" evidence="1">
    <location>
        <begin position="360"/>
        <end position="377"/>
    </location>
</feature>
<feature type="compositionally biased region" description="Basic residues" evidence="1">
    <location>
        <begin position="307"/>
        <end position="318"/>
    </location>
</feature>
<evidence type="ECO:0000256" key="1">
    <source>
        <dbReference type="SAM" id="MobiDB-lite"/>
    </source>
</evidence>
<dbReference type="Proteomes" id="UP000827092">
    <property type="component" value="Unassembled WGS sequence"/>
</dbReference>
<accession>A0AAV6UH27</accession>
<name>A0AAV6UH27_9ARAC</name>
<evidence type="ECO:0000313" key="3">
    <source>
        <dbReference type="Proteomes" id="UP000827092"/>
    </source>
</evidence>
<comment type="caution">
    <text evidence="2">The sequence shown here is derived from an EMBL/GenBank/DDBJ whole genome shotgun (WGS) entry which is preliminary data.</text>
</comment>